<evidence type="ECO:0000256" key="11">
    <source>
        <dbReference type="SAM" id="SignalP"/>
    </source>
</evidence>
<dbReference type="EC" id="3.2.1.17" evidence="2"/>
<keyword evidence="3" id="KW-0929">Antimicrobial</keyword>
<dbReference type="PROSITE" id="PS51909">
    <property type="entry name" value="LYSOZYME_I"/>
    <property type="match status" value="1"/>
</dbReference>
<dbReference type="PANTHER" id="PTHR11195">
    <property type="entry name" value="DESTABILASE-RELATED"/>
    <property type="match status" value="1"/>
</dbReference>
<protein>
    <recommendedName>
        <fullName evidence="2">lysozyme</fullName>
        <ecNumber evidence="2">3.2.1.17</ecNumber>
    </recommendedName>
</protein>
<dbReference type="EMBL" id="REGN01001651">
    <property type="protein sequence ID" value="RNA33333.1"/>
    <property type="molecule type" value="Genomic_DNA"/>
</dbReference>
<gene>
    <name evidence="12" type="ORF">BpHYR1_008778</name>
</gene>
<comment type="catalytic activity">
    <reaction evidence="1">
        <text>Hydrolysis of (1-&gt;4)-beta-linkages between N-acetylmuramic acid and N-acetyl-D-glucosamine residues in a peptidoglycan and between N-acetyl-D-glucosamine residues in chitodextrins.</text>
        <dbReference type="EC" id="3.2.1.17"/>
    </reaction>
</comment>
<dbReference type="GO" id="GO:0003796">
    <property type="term" value="F:lysozyme activity"/>
    <property type="evidence" value="ECO:0007669"/>
    <property type="project" value="UniProtKB-EC"/>
</dbReference>
<dbReference type="SUPFAM" id="SSF53955">
    <property type="entry name" value="Lysozyme-like"/>
    <property type="match status" value="1"/>
</dbReference>
<evidence type="ECO:0000256" key="2">
    <source>
        <dbReference type="ARBA" id="ARBA00012732"/>
    </source>
</evidence>
<sequence length="135" mass="14700">MKNLIFLFIFCIAVGFTCGQDAACLKCICNVESNCRPLSCAMDGGSLSCGYYQIKEVYWIDCGRPGGSLTACSLDKTCSENCVKAYMKRYGTYCTGGRTPTCQDYARIHNGGPLGCKKDSTLTYWNKVNACLSIG</sequence>
<evidence type="ECO:0000256" key="10">
    <source>
        <dbReference type="PIRSR" id="PIRSR608597-3"/>
    </source>
</evidence>
<evidence type="ECO:0000256" key="5">
    <source>
        <dbReference type="ARBA" id="ARBA00022801"/>
    </source>
</evidence>
<dbReference type="OrthoDB" id="6337871at2759"/>
<keyword evidence="6" id="KW-0044">Antibiotic</keyword>
<feature type="chain" id="PRO_5017987007" description="lysozyme" evidence="11">
    <location>
        <begin position="20"/>
        <end position="135"/>
    </location>
</feature>
<dbReference type="GO" id="GO:0042742">
    <property type="term" value="P:defense response to bacterium"/>
    <property type="evidence" value="ECO:0007669"/>
    <property type="project" value="UniProtKB-KW"/>
</dbReference>
<feature type="active site" description="Nucleophile" evidence="9">
    <location>
        <position position="43"/>
    </location>
</feature>
<dbReference type="InterPro" id="IPR023346">
    <property type="entry name" value="Lysozyme-like_dom_sf"/>
</dbReference>
<keyword evidence="4" id="KW-0081">Bacteriolytic enzyme</keyword>
<dbReference type="Pfam" id="PF05497">
    <property type="entry name" value="Destabilase"/>
    <property type="match status" value="1"/>
</dbReference>
<feature type="disulfide bond" evidence="10">
    <location>
        <begin position="72"/>
        <end position="78"/>
    </location>
</feature>
<feature type="active site" description="Proton donor" evidence="9">
    <location>
        <position position="32"/>
    </location>
</feature>
<name>A0A3M7SBW4_BRAPC</name>
<feature type="disulfide bond" evidence="10">
    <location>
        <begin position="40"/>
        <end position="49"/>
    </location>
</feature>
<dbReference type="Gene3D" id="1.10.530.10">
    <property type="match status" value="1"/>
</dbReference>
<dbReference type="Proteomes" id="UP000276133">
    <property type="component" value="Unassembled WGS sequence"/>
</dbReference>
<keyword evidence="11" id="KW-0732">Signal</keyword>
<keyword evidence="13" id="KW-1185">Reference proteome</keyword>
<evidence type="ECO:0000256" key="4">
    <source>
        <dbReference type="ARBA" id="ARBA00022638"/>
    </source>
</evidence>
<dbReference type="AlphaFoldDB" id="A0A3M7SBW4"/>
<proteinExistence type="predicted"/>
<reference evidence="12 13" key="1">
    <citation type="journal article" date="2018" name="Sci. Rep.">
        <title>Genomic signatures of local adaptation to the degree of environmental predictability in rotifers.</title>
        <authorList>
            <person name="Franch-Gras L."/>
            <person name="Hahn C."/>
            <person name="Garcia-Roger E.M."/>
            <person name="Carmona M.J."/>
            <person name="Serra M."/>
            <person name="Gomez A."/>
        </authorList>
    </citation>
    <scope>NUCLEOTIDE SEQUENCE [LARGE SCALE GENOMIC DNA]</scope>
    <source>
        <strain evidence="12">HYR1</strain>
    </source>
</reference>
<evidence type="ECO:0000256" key="1">
    <source>
        <dbReference type="ARBA" id="ARBA00000632"/>
    </source>
</evidence>
<evidence type="ECO:0000256" key="8">
    <source>
        <dbReference type="ARBA" id="ARBA00023295"/>
    </source>
</evidence>
<feature type="disulfide bond" evidence="10">
    <location>
        <begin position="24"/>
        <end position="102"/>
    </location>
</feature>
<keyword evidence="8 12" id="KW-0326">Glycosidase</keyword>
<keyword evidence="7 10" id="KW-1015">Disulfide bond</keyword>
<accession>A0A3M7SBW4</accession>
<feature type="signal peptide" evidence="11">
    <location>
        <begin position="1"/>
        <end position="19"/>
    </location>
</feature>
<comment type="caution">
    <text evidence="12">The sequence shown here is derived from an EMBL/GenBank/DDBJ whole genome shotgun (WGS) entry which is preliminary data.</text>
</comment>
<feature type="disulfide bond" evidence="10">
    <location>
        <begin position="62"/>
        <end position="82"/>
    </location>
</feature>
<evidence type="ECO:0000256" key="7">
    <source>
        <dbReference type="ARBA" id="ARBA00023157"/>
    </source>
</evidence>
<dbReference type="InterPro" id="IPR008597">
    <property type="entry name" value="Invert_lysozyme"/>
</dbReference>
<evidence type="ECO:0000313" key="12">
    <source>
        <dbReference type="EMBL" id="RNA33333.1"/>
    </source>
</evidence>
<evidence type="ECO:0000256" key="6">
    <source>
        <dbReference type="ARBA" id="ARBA00023022"/>
    </source>
</evidence>
<evidence type="ECO:0000256" key="3">
    <source>
        <dbReference type="ARBA" id="ARBA00022529"/>
    </source>
</evidence>
<feature type="disulfide bond" evidence="10">
    <location>
        <begin position="29"/>
        <end position="35"/>
    </location>
</feature>
<evidence type="ECO:0000256" key="9">
    <source>
        <dbReference type="PIRSR" id="PIRSR608597-1"/>
    </source>
</evidence>
<dbReference type="STRING" id="10195.A0A3M7SBW4"/>
<dbReference type="GO" id="GO:0031640">
    <property type="term" value="P:killing of cells of another organism"/>
    <property type="evidence" value="ECO:0007669"/>
    <property type="project" value="UniProtKB-KW"/>
</dbReference>
<evidence type="ECO:0000313" key="13">
    <source>
        <dbReference type="Proteomes" id="UP000276133"/>
    </source>
</evidence>
<dbReference type="PANTHER" id="PTHR11195:SF13">
    <property type="entry name" value="INVERTEBRATE-TYPE LYSOZYME 2-RELATED"/>
    <property type="match status" value="1"/>
</dbReference>
<keyword evidence="5 12" id="KW-0378">Hydrolase</keyword>
<dbReference type="FunFam" id="1.10.530.10:FF:000023">
    <property type="entry name" value="Invertebrate-type lysozyme"/>
    <property type="match status" value="1"/>
</dbReference>
<organism evidence="12 13">
    <name type="scientific">Brachionus plicatilis</name>
    <name type="common">Marine rotifer</name>
    <name type="synonym">Brachionus muelleri</name>
    <dbReference type="NCBI Taxonomy" id="10195"/>
    <lineage>
        <taxon>Eukaryota</taxon>
        <taxon>Metazoa</taxon>
        <taxon>Spiralia</taxon>
        <taxon>Gnathifera</taxon>
        <taxon>Rotifera</taxon>
        <taxon>Eurotatoria</taxon>
        <taxon>Monogononta</taxon>
        <taxon>Pseudotrocha</taxon>
        <taxon>Ploima</taxon>
        <taxon>Brachionidae</taxon>
        <taxon>Brachionus</taxon>
    </lineage>
</organism>
<dbReference type="CDD" id="cd16890">
    <property type="entry name" value="lyz_i"/>
    <property type="match status" value="1"/>
</dbReference>